<gene>
    <name evidence="1" type="ORF">GCM10022278_09620</name>
</gene>
<dbReference type="EMBL" id="BAABBO010000002">
    <property type="protein sequence ID" value="GAA3952747.1"/>
    <property type="molecule type" value="Genomic_DNA"/>
</dbReference>
<organism evidence="1 2">
    <name type="scientific">Allohahella marinimesophila</name>
    <dbReference type="NCBI Taxonomy" id="1054972"/>
    <lineage>
        <taxon>Bacteria</taxon>
        <taxon>Pseudomonadati</taxon>
        <taxon>Pseudomonadota</taxon>
        <taxon>Gammaproteobacteria</taxon>
        <taxon>Oceanospirillales</taxon>
        <taxon>Hahellaceae</taxon>
        <taxon>Allohahella</taxon>
    </lineage>
</organism>
<name>A0ABP7NT07_9GAMM</name>
<comment type="caution">
    <text evidence="1">The sequence shown here is derived from an EMBL/GenBank/DDBJ whole genome shotgun (WGS) entry which is preliminary data.</text>
</comment>
<protein>
    <submittedName>
        <fullName evidence="1">Uncharacterized protein</fullName>
    </submittedName>
</protein>
<dbReference type="Proteomes" id="UP001501337">
    <property type="component" value="Unassembled WGS sequence"/>
</dbReference>
<evidence type="ECO:0000313" key="2">
    <source>
        <dbReference type="Proteomes" id="UP001501337"/>
    </source>
</evidence>
<proteinExistence type="predicted"/>
<reference evidence="2" key="1">
    <citation type="journal article" date="2019" name="Int. J. Syst. Evol. Microbiol.">
        <title>The Global Catalogue of Microorganisms (GCM) 10K type strain sequencing project: providing services to taxonomists for standard genome sequencing and annotation.</title>
        <authorList>
            <consortium name="The Broad Institute Genomics Platform"/>
            <consortium name="The Broad Institute Genome Sequencing Center for Infectious Disease"/>
            <person name="Wu L."/>
            <person name="Ma J."/>
        </authorList>
    </citation>
    <scope>NUCLEOTIDE SEQUENCE [LARGE SCALE GENOMIC DNA]</scope>
    <source>
        <strain evidence="2">JCM 17555</strain>
    </source>
</reference>
<accession>A0ABP7NT07</accession>
<sequence length="95" mass="9874">MTCLRLEIKNGAEAGGRDLAPVVMIGTGAGGALLARGRALDALSGVARLGSEKNPTGHVPIDFTDGSFLAIYKLDDVGNVNLHTLYPNPKSQEAK</sequence>
<evidence type="ECO:0000313" key="1">
    <source>
        <dbReference type="EMBL" id="GAA3952747.1"/>
    </source>
</evidence>
<keyword evidence="2" id="KW-1185">Reference proteome</keyword>